<dbReference type="EMBL" id="JAGIOO010000001">
    <property type="protein sequence ID" value="MBP2472132.1"/>
    <property type="molecule type" value="Genomic_DNA"/>
</dbReference>
<evidence type="ECO:0000313" key="2">
    <source>
        <dbReference type="EMBL" id="MBP2472132.1"/>
    </source>
</evidence>
<sequence length="117" mass="12286">MRGSMLRGVITTAAVGASLVLAAPVAMAEPSSVTCSMSYCDLWDVTDFPGGTLSVDADVHGVGIGRWTVWGPNDYRCENTFHASAGPGSWLCHNAPAGTYNARVEGPQGDTNIGLRW</sequence>
<evidence type="ECO:0008006" key="4">
    <source>
        <dbReference type="Google" id="ProtNLM"/>
    </source>
</evidence>
<organism evidence="2 3">
    <name type="scientific">Crossiella equi</name>
    <dbReference type="NCBI Taxonomy" id="130796"/>
    <lineage>
        <taxon>Bacteria</taxon>
        <taxon>Bacillati</taxon>
        <taxon>Actinomycetota</taxon>
        <taxon>Actinomycetes</taxon>
        <taxon>Pseudonocardiales</taxon>
        <taxon>Pseudonocardiaceae</taxon>
        <taxon>Crossiella</taxon>
    </lineage>
</organism>
<keyword evidence="1" id="KW-0732">Signal</keyword>
<proteinExistence type="predicted"/>
<feature type="chain" id="PRO_5046503542" description="Secreted protein" evidence="1">
    <location>
        <begin position="29"/>
        <end position="117"/>
    </location>
</feature>
<gene>
    <name evidence="2" type="ORF">JOF53_001004</name>
</gene>
<dbReference type="Proteomes" id="UP001519363">
    <property type="component" value="Unassembled WGS sequence"/>
</dbReference>
<comment type="caution">
    <text evidence="2">The sequence shown here is derived from an EMBL/GenBank/DDBJ whole genome shotgun (WGS) entry which is preliminary data.</text>
</comment>
<accession>A0ABS5A6B6</accession>
<protein>
    <recommendedName>
        <fullName evidence="4">Secreted protein</fullName>
    </recommendedName>
</protein>
<dbReference type="RefSeq" id="WP_143342505.1">
    <property type="nucleotide sequence ID" value="NZ_JAGIOO010000001.1"/>
</dbReference>
<evidence type="ECO:0000256" key="1">
    <source>
        <dbReference type="SAM" id="SignalP"/>
    </source>
</evidence>
<feature type="signal peptide" evidence="1">
    <location>
        <begin position="1"/>
        <end position="28"/>
    </location>
</feature>
<reference evidence="2 3" key="1">
    <citation type="submission" date="2021-03" db="EMBL/GenBank/DDBJ databases">
        <title>Sequencing the genomes of 1000 actinobacteria strains.</title>
        <authorList>
            <person name="Klenk H.-P."/>
        </authorList>
    </citation>
    <scope>NUCLEOTIDE SEQUENCE [LARGE SCALE GENOMIC DNA]</scope>
    <source>
        <strain evidence="2 3">DSM 44580</strain>
    </source>
</reference>
<name>A0ABS5A6B6_9PSEU</name>
<evidence type="ECO:0000313" key="3">
    <source>
        <dbReference type="Proteomes" id="UP001519363"/>
    </source>
</evidence>
<keyword evidence="3" id="KW-1185">Reference proteome</keyword>